<name>A0A3P9JQJ9_ORYLA</name>
<dbReference type="Gene3D" id="3.10.10.10">
    <property type="entry name" value="HIV Type 1 Reverse Transcriptase, subunit A, domain 1"/>
    <property type="match status" value="1"/>
</dbReference>
<reference evidence="5" key="4">
    <citation type="submission" date="2025-09" db="UniProtKB">
        <authorList>
            <consortium name="Ensembl"/>
        </authorList>
    </citation>
    <scope>IDENTIFICATION</scope>
    <source>
        <strain evidence="5">HSOK</strain>
    </source>
</reference>
<feature type="compositionally biased region" description="Basic and acidic residues" evidence="3">
    <location>
        <begin position="356"/>
        <end position="371"/>
    </location>
</feature>
<dbReference type="Ensembl" id="ENSORLT00015035576.1">
    <property type="protein sequence ID" value="ENSORLP00015034505.1"/>
    <property type="gene ID" value="ENSORLG00015020536.1"/>
</dbReference>
<evidence type="ECO:0000259" key="4">
    <source>
        <dbReference type="PROSITE" id="PS50878"/>
    </source>
</evidence>
<feature type="domain" description="Reverse transcriptase" evidence="4">
    <location>
        <begin position="182"/>
        <end position="371"/>
    </location>
</feature>
<dbReference type="InterPro" id="IPR053134">
    <property type="entry name" value="RNA-dir_DNA_polymerase"/>
</dbReference>
<dbReference type="CDD" id="cd01647">
    <property type="entry name" value="RT_LTR"/>
    <property type="match status" value="1"/>
</dbReference>
<dbReference type="PANTHER" id="PTHR24559">
    <property type="entry name" value="TRANSPOSON TY3-I GAG-POL POLYPROTEIN"/>
    <property type="match status" value="1"/>
</dbReference>
<dbReference type="Gene3D" id="3.30.70.270">
    <property type="match status" value="1"/>
</dbReference>
<dbReference type="Pfam" id="PF00078">
    <property type="entry name" value="RVT_1"/>
    <property type="match status" value="1"/>
</dbReference>
<dbReference type="InterPro" id="IPR000477">
    <property type="entry name" value="RT_dom"/>
</dbReference>
<sequence length="371" mass="42747">MTRVRERRTADSSYFGILFWQQFGLPQTFSIPGGVHYHICVYILEETQLRMPLLLGLDFLCTSQLTLKPHLGKYVMTGGKEYTFLRKTRETLEWRHVEPSVYFYLAVEDSTNQPASQLLEAQPEVVWPLLQKWPTVWTNSTGNTNVIKHHIMTTDELPVRKRAYRVSPQKQAIIDEHLDKMLTNGIIEPSSSAWASPVVLVPKKCGSLRFCVDYRGLNAKTHHDVYPMPLVHEILESMQGAKYFSSLDLQSGYWQVAMDEGSKYKTAMTTHRGFFQFRVMPFGLRNAGATFQRLMERVLGNLKGRICFVYIDDIIVFSKSQEQHLRDLDAVFHKLHHAHLTLNVKKSQPTYPGNITKDKDKTNPNLRDKTG</sequence>
<dbReference type="Proteomes" id="UP000265200">
    <property type="component" value="Chromosome 10"/>
</dbReference>
<reference key="1">
    <citation type="journal article" date="2007" name="Nature">
        <title>The medaka draft genome and insights into vertebrate genome evolution.</title>
        <authorList>
            <person name="Kasahara M."/>
            <person name="Naruse K."/>
            <person name="Sasaki S."/>
            <person name="Nakatani Y."/>
            <person name="Qu W."/>
            <person name="Ahsan B."/>
            <person name="Yamada T."/>
            <person name="Nagayasu Y."/>
            <person name="Doi K."/>
            <person name="Kasai Y."/>
            <person name="Jindo T."/>
            <person name="Kobayashi D."/>
            <person name="Shimada A."/>
            <person name="Toyoda A."/>
            <person name="Kuroki Y."/>
            <person name="Fujiyama A."/>
            <person name="Sasaki T."/>
            <person name="Shimizu A."/>
            <person name="Asakawa S."/>
            <person name="Shimizu N."/>
            <person name="Hashimoto S."/>
            <person name="Yang J."/>
            <person name="Lee Y."/>
            <person name="Matsushima K."/>
            <person name="Sugano S."/>
            <person name="Sakaizumi M."/>
            <person name="Narita T."/>
            <person name="Ohishi K."/>
            <person name="Haga S."/>
            <person name="Ohta F."/>
            <person name="Nomoto H."/>
            <person name="Nogata K."/>
            <person name="Morishita T."/>
            <person name="Endo T."/>
            <person name="Shin-I T."/>
            <person name="Takeda H."/>
            <person name="Morishita S."/>
            <person name="Kohara Y."/>
        </authorList>
    </citation>
    <scope>NUCLEOTIDE SEQUENCE [LARGE SCALE GENOMIC DNA]</scope>
    <source>
        <strain>Hd-rR</strain>
    </source>
</reference>
<organism evidence="5 6">
    <name type="scientific">Oryzias latipes</name>
    <name type="common">Japanese rice fish</name>
    <name type="synonym">Japanese killifish</name>
    <dbReference type="NCBI Taxonomy" id="8090"/>
    <lineage>
        <taxon>Eukaryota</taxon>
        <taxon>Metazoa</taxon>
        <taxon>Chordata</taxon>
        <taxon>Craniata</taxon>
        <taxon>Vertebrata</taxon>
        <taxon>Euteleostomi</taxon>
        <taxon>Actinopterygii</taxon>
        <taxon>Neopterygii</taxon>
        <taxon>Teleostei</taxon>
        <taxon>Neoteleostei</taxon>
        <taxon>Acanthomorphata</taxon>
        <taxon>Ovalentaria</taxon>
        <taxon>Atherinomorphae</taxon>
        <taxon>Beloniformes</taxon>
        <taxon>Adrianichthyidae</taxon>
        <taxon>Oryziinae</taxon>
        <taxon>Oryzias</taxon>
    </lineage>
</organism>
<evidence type="ECO:0000256" key="1">
    <source>
        <dbReference type="ARBA" id="ARBA00010879"/>
    </source>
</evidence>
<dbReference type="InterPro" id="IPR043502">
    <property type="entry name" value="DNA/RNA_pol_sf"/>
</dbReference>
<evidence type="ECO:0000256" key="2">
    <source>
        <dbReference type="ARBA" id="ARBA00012180"/>
    </source>
</evidence>
<dbReference type="GO" id="GO:0004523">
    <property type="term" value="F:RNA-DNA hybrid ribonuclease activity"/>
    <property type="evidence" value="ECO:0007669"/>
    <property type="project" value="UniProtKB-EC"/>
</dbReference>
<evidence type="ECO:0000256" key="3">
    <source>
        <dbReference type="SAM" id="MobiDB-lite"/>
    </source>
</evidence>
<proteinExistence type="inferred from homology"/>
<accession>A0A3P9JQJ9</accession>
<dbReference type="SUPFAM" id="SSF56672">
    <property type="entry name" value="DNA/RNA polymerases"/>
    <property type="match status" value="1"/>
</dbReference>
<dbReference type="InterPro" id="IPR043128">
    <property type="entry name" value="Rev_trsase/Diguanyl_cyclase"/>
</dbReference>
<reference evidence="5 6" key="2">
    <citation type="submission" date="2017-04" db="EMBL/GenBank/DDBJ databases">
        <title>CpG methylation of centromeres and impact of large insertions on vertebrate speciation.</title>
        <authorList>
            <person name="Ichikawa K."/>
            <person name="Yoshimura J."/>
            <person name="Morishita S."/>
        </authorList>
    </citation>
    <scope>NUCLEOTIDE SEQUENCE</scope>
    <source>
        <strain evidence="5 6">HSOK</strain>
    </source>
</reference>
<protein>
    <recommendedName>
        <fullName evidence="2">ribonuclease H</fullName>
        <ecNumber evidence="2">3.1.26.4</ecNumber>
    </recommendedName>
</protein>
<feature type="region of interest" description="Disordered" evidence="3">
    <location>
        <begin position="346"/>
        <end position="371"/>
    </location>
</feature>
<dbReference type="PROSITE" id="PS50878">
    <property type="entry name" value="RT_POL"/>
    <property type="match status" value="1"/>
</dbReference>
<reference evidence="5" key="3">
    <citation type="submission" date="2025-08" db="UniProtKB">
        <authorList>
            <consortium name="Ensembl"/>
        </authorList>
    </citation>
    <scope>IDENTIFICATION</scope>
    <source>
        <strain evidence="5">HSOK</strain>
    </source>
</reference>
<evidence type="ECO:0000313" key="6">
    <source>
        <dbReference type="Proteomes" id="UP000265200"/>
    </source>
</evidence>
<dbReference type="EC" id="3.1.26.4" evidence="2"/>
<dbReference type="AlphaFoldDB" id="A0A3P9JQJ9"/>
<evidence type="ECO:0000313" key="5">
    <source>
        <dbReference type="Ensembl" id="ENSORLP00015034505.1"/>
    </source>
</evidence>
<dbReference type="PANTHER" id="PTHR24559:SF455">
    <property type="entry name" value="RIBONUCLEASE H"/>
    <property type="match status" value="1"/>
</dbReference>
<comment type="similarity">
    <text evidence="1">Belongs to the beta type-B retroviral polymerase family. HERV class-II K(HML-2) pol subfamily.</text>
</comment>